<comment type="caution">
    <text evidence="3">The sequence shown here is derived from an EMBL/GenBank/DDBJ whole genome shotgun (WGS) entry which is preliminary data.</text>
</comment>
<dbReference type="InterPro" id="IPR035421">
    <property type="entry name" value="Terminase_6C"/>
</dbReference>
<name>A0ABW9XGU7_9SPHN</name>
<reference evidence="4" key="1">
    <citation type="submission" date="2020-01" db="EMBL/GenBank/DDBJ databases">
        <title>Sphingomonas sp. strain CSW-10.</title>
        <authorList>
            <person name="Chen W.-M."/>
        </authorList>
    </citation>
    <scope>NUCLEOTIDE SEQUENCE [LARGE SCALE GENOMIC DNA]</scope>
    <source>
        <strain evidence="4">FSY-8</strain>
    </source>
</reference>
<sequence>MTHNQQLEWLLAMSPEERLMALGKLAPHEKSAFAHLWYLWARPEQLPPEGDWRLWLIMAGRGFGKTRAGAEWVRSIARQNPDARIALIGASLGDARAVMIEGESGLIACGHPHRRPSFEPSLRRLTWPNGAQATLYSAAEPESLRGPQHSHAWCDEVAKWDHSADRAMQTWHNLMLGLRLGDRPRTLATTTPRAVPIMQHLLQTPDLAVSRGRTEDNASNLPARFIRDIRRTLGKSALARQELDGEMLLDREGALWTRALLESCREPAASADVTRTVVGVDPPASAHGDACGIVVVALGDDGIARVLADRTLARASPERWARAVSDTAIRYRADRVVAEANQGGAMVESVLRAADINLPIRLVHASAGKSARAEPVAALYEAGRVRHVGSFAALEDQLCGLMTGGDYQGPGRSPDRADAAVWALTELMLNRRAPPRVCDL</sequence>
<evidence type="ECO:0000313" key="4">
    <source>
        <dbReference type="Proteomes" id="UP000753724"/>
    </source>
</evidence>
<evidence type="ECO:0000259" key="2">
    <source>
        <dbReference type="Pfam" id="PF17289"/>
    </source>
</evidence>
<dbReference type="RefSeq" id="WP_161719929.1">
    <property type="nucleotide sequence ID" value="NZ_JAAAPO010000005.1"/>
</dbReference>
<protein>
    <submittedName>
        <fullName evidence="3">ATP-binding protein</fullName>
    </submittedName>
</protein>
<keyword evidence="3" id="KW-0547">Nucleotide-binding</keyword>
<evidence type="ECO:0000313" key="3">
    <source>
        <dbReference type="EMBL" id="NBC37684.1"/>
    </source>
</evidence>
<organism evidence="3 4">
    <name type="scientific">Novosphingobium ovatum</name>
    <dbReference type="NCBI Taxonomy" id="1908523"/>
    <lineage>
        <taxon>Bacteria</taxon>
        <taxon>Pseudomonadati</taxon>
        <taxon>Pseudomonadota</taxon>
        <taxon>Alphaproteobacteria</taxon>
        <taxon>Sphingomonadales</taxon>
        <taxon>Sphingomonadaceae</taxon>
        <taxon>Novosphingobium</taxon>
    </lineage>
</organism>
<feature type="domain" description="Terminase large subunit gp17-like C-terminal" evidence="2">
    <location>
        <begin position="278"/>
        <end position="425"/>
    </location>
</feature>
<keyword evidence="4" id="KW-1185">Reference proteome</keyword>
<dbReference type="Gene3D" id="3.40.50.300">
    <property type="entry name" value="P-loop containing nucleotide triphosphate hydrolases"/>
    <property type="match status" value="1"/>
</dbReference>
<dbReference type="Pfam" id="PF03237">
    <property type="entry name" value="Terminase_6N"/>
    <property type="match status" value="1"/>
</dbReference>
<dbReference type="GO" id="GO:0005524">
    <property type="term" value="F:ATP binding"/>
    <property type="evidence" value="ECO:0007669"/>
    <property type="project" value="UniProtKB-KW"/>
</dbReference>
<accession>A0ABW9XGU7</accession>
<keyword evidence="3" id="KW-0067">ATP-binding</keyword>
<proteinExistence type="predicted"/>
<dbReference type="Gene3D" id="3.30.420.240">
    <property type="match status" value="1"/>
</dbReference>
<evidence type="ECO:0000256" key="1">
    <source>
        <dbReference type="ARBA" id="ARBA00022612"/>
    </source>
</evidence>
<dbReference type="EMBL" id="JAAAPO010000005">
    <property type="protein sequence ID" value="NBC37684.1"/>
    <property type="molecule type" value="Genomic_DNA"/>
</dbReference>
<dbReference type="Proteomes" id="UP000753724">
    <property type="component" value="Unassembled WGS sequence"/>
</dbReference>
<dbReference type="Pfam" id="PF17289">
    <property type="entry name" value="Terminase_6C"/>
    <property type="match status" value="1"/>
</dbReference>
<gene>
    <name evidence="3" type="ORF">GTZ99_14105</name>
</gene>
<keyword evidence="1" id="KW-1188">Viral release from host cell</keyword>
<dbReference type="InterPro" id="IPR027417">
    <property type="entry name" value="P-loop_NTPase"/>
</dbReference>